<dbReference type="InterPro" id="IPR009438">
    <property type="entry name" value="Phytosulfokine"/>
</dbReference>
<sequence>MKQLRISSFLVFLIFLFVFFSPASSSRCLSTRNNEVLKEEVIKINAKLSVPLYNSLEEMETTDSLDKLMGVEECGEEDGECLKRRVLAEAHLDYIYTQHHNHP</sequence>
<feature type="signal peptide" evidence="9">
    <location>
        <begin position="1"/>
        <end position="25"/>
    </location>
</feature>
<comment type="PTM">
    <text evidence="9">PSK-alpha is produced by endopeptidase digestion. PSK-beta is produced from PSK-alpha by exopeptidase digestion.</text>
</comment>
<dbReference type="Pfam" id="PF06404">
    <property type="entry name" value="PSK"/>
    <property type="match status" value="1"/>
</dbReference>
<dbReference type="PANTHER" id="PTHR33285">
    <property type="entry name" value="PHYTOSULFOKINES 3"/>
    <property type="match status" value="1"/>
</dbReference>
<organism evidence="10 11">
    <name type="scientific">Capsicum baccatum</name>
    <name type="common">Peruvian pepper</name>
    <dbReference type="NCBI Taxonomy" id="33114"/>
    <lineage>
        <taxon>Eukaryota</taxon>
        <taxon>Viridiplantae</taxon>
        <taxon>Streptophyta</taxon>
        <taxon>Embryophyta</taxon>
        <taxon>Tracheophyta</taxon>
        <taxon>Spermatophyta</taxon>
        <taxon>Magnoliopsida</taxon>
        <taxon>eudicotyledons</taxon>
        <taxon>Gunneridae</taxon>
        <taxon>Pentapetalae</taxon>
        <taxon>asterids</taxon>
        <taxon>lamiids</taxon>
        <taxon>Solanales</taxon>
        <taxon>Solanaceae</taxon>
        <taxon>Solanoideae</taxon>
        <taxon>Capsiceae</taxon>
        <taxon>Capsicum</taxon>
    </lineage>
</organism>
<keyword evidence="11" id="KW-1185">Reference proteome</keyword>
<dbReference type="EMBL" id="MLFT02000057">
    <property type="protein sequence ID" value="PHT30088.1"/>
    <property type="molecule type" value="Genomic_DNA"/>
</dbReference>
<dbReference type="AlphaFoldDB" id="A0A2G2VB07"/>
<evidence type="ECO:0000256" key="9">
    <source>
        <dbReference type="RuleBase" id="RU368031"/>
    </source>
</evidence>
<comment type="function">
    <text evidence="9">Promotes plant cell differentiation, organogenesis and somatic embryogenesis as well as cell proliferation.</text>
</comment>
<evidence type="ECO:0000256" key="5">
    <source>
        <dbReference type="ARBA" id="ARBA00022641"/>
    </source>
</evidence>
<keyword evidence="3 9" id="KW-0217">Developmental protein</keyword>
<evidence type="ECO:0000256" key="8">
    <source>
        <dbReference type="ARBA" id="ARBA00023030"/>
    </source>
</evidence>
<dbReference type="GO" id="GO:0008283">
    <property type="term" value="P:cell population proliferation"/>
    <property type="evidence" value="ECO:0007669"/>
    <property type="project" value="UniProtKB-UniRule"/>
</dbReference>
<comment type="similarity">
    <text evidence="2 9">Belongs to the phytosulfokine family.</text>
</comment>
<dbReference type="GO" id="GO:0030154">
    <property type="term" value="P:cell differentiation"/>
    <property type="evidence" value="ECO:0007669"/>
    <property type="project" value="UniProtKB-UniRule"/>
</dbReference>
<comment type="caution">
    <text evidence="10">The sequence shown here is derived from an EMBL/GenBank/DDBJ whole genome shotgun (WGS) entry which is preliminary data.</text>
</comment>
<comment type="PTM">
    <text evidence="9">Sulfation is important for activity and for the binding to a putative membrane receptor.</text>
</comment>
<dbReference type="GO" id="GO:0005576">
    <property type="term" value="C:extracellular region"/>
    <property type="evidence" value="ECO:0007669"/>
    <property type="project" value="UniProtKB-SubCell"/>
</dbReference>
<evidence type="ECO:0000256" key="3">
    <source>
        <dbReference type="ARBA" id="ARBA00022473"/>
    </source>
</evidence>
<reference evidence="11" key="2">
    <citation type="journal article" date="2017" name="J. Anim. Genet.">
        <title>Multiple reference genome sequences of hot pepper reveal the massive evolution of plant disease resistance genes by retroduplication.</title>
        <authorList>
            <person name="Kim S."/>
            <person name="Park J."/>
            <person name="Yeom S.-I."/>
            <person name="Kim Y.-M."/>
            <person name="Seo E."/>
            <person name="Kim K.-T."/>
            <person name="Kim M.-S."/>
            <person name="Lee J.M."/>
            <person name="Cheong K."/>
            <person name="Shin H.-S."/>
            <person name="Kim S.-B."/>
            <person name="Han K."/>
            <person name="Lee J."/>
            <person name="Park M."/>
            <person name="Lee H.-A."/>
            <person name="Lee H.-Y."/>
            <person name="Lee Y."/>
            <person name="Oh S."/>
            <person name="Lee J.H."/>
            <person name="Choi E."/>
            <person name="Choi E."/>
            <person name="Lee S.E."/>
            <person name="Jeon J."/>
            <person name="Kim H."/>
            <person name="Choi G."/>
            <person name="Song H."/>
            <person name="Lee J."/>
            <person name="Lee S.-C."/>
            <person name="Kwon J.-K."/>
            <person name="Lee H.-Y."/>
            <person name="Koo N."/>
            <person name="Hong Y."/>
            <person name="Kim R.W."/>
            <person name="Kang W.-H."/>
            <person name="Huh J.H."/>
            <person name="Kang B.-C."/>
            <person name="Yang T.-J."/>
            <person name="Lee Y.-H."/>
            <person name="Bennetzen J.L."/>
            <person name="Choi D."/>
        </authorList>
    </citation>
    <scope>NUCLEOTIDE SEQUENCE [LARGE SCALE GENOMIC DNA]</scope>
    <source>
        <strain evidence="11">cv. PBC81</strain>
    </source>
</reference>
<name>A0A2G2VB07_CAPBA</name>
<dbReference type="OrthoDB" id="1914102at2759"/>
<comment type="subcellular location">
    <subcellularLocation>
        <location evidence="1 9">Secreted</location>
    </subcellularLocation>
</comment>
<accession>A0A2G2VB07</accession>
<keyword evidence="6 9" id="KW-0732">Signal</keyword>
<dbReference type="Proteomes" id="UP000224567">
    <property type="component" value="Unassembled WGS sequence"/>
</dbReference>
<keyword evidence="4 9" id="KW-0964">Secreted</keyword>
<dbReference type="GO" id="GO:0008083">
    <property type="term" value="F:growth factor activity"/>
    <property type="evidence" value="ECO:0007669"/>
    <property type="project" value="UniProtKB-UniRule"/>
</dbReference>
<keyword evidence="7 9" id="KW-0221">Differentiation</keyword>
<keyword evidence="5 9" id="KW-0765">Sulfation</keyword>
<evidence type="ECO:0000256" key="4">
    <source>
        <dbReference type="ARBA" id="ARBA00022525"/>
    </source>
</evidence>
<gene>
    <name evidence="10" type="ORF">CQW23_30289</name>
</gene>
<proteinExistence type="inferred from homology"/>
<evidence type="ECO:0000313" key="10">
    <source>
        <dbReference type="EMBL" id="PHT30088.1"/>
    </source>
</evidence>
<dbReference type="PANTHER" id="PTHR33285:SF22">
    <property type="entry name" value="PHYTOSULFOKINES 6-RELATED"/>
    <property type="match status" value="1"/>
</dbReference>
<feature type="chain" id="PRO_5031611317" description="Phytosulfokine" evidence="9">
    <location>
        <begin position="26"/>
        <end position="103"/>
    </location>
</feature>
<keyword evidence="8 9" id="KW-0339">Growth factor</keyword>
<evidence type="ECO:0000256" key="7">
    <source>
        <dbReference type="ARBA" id="ARBA00022782"/>
    </source>
</evidence>
<evidence type="ECO:0000256" key="6">
    <source>
        <dbReference type="ARBA" id="ARBA00022729"/>
    </source>
</evidence>
<evidence type="ECO:0000256" key="2">
    <source>
        <dbReference type="ARBA" id="ARBA00010781"/>
    </source>
</evidence>
<reference evidence="10 11" key="1">
    <citation type="journal article" date="2017" name="Genome Biol.">
        <title>New reference genome sequences of hot pepper reveal the massive evolution of plant disease-resistance genes by retroduplication.</title>
        <authorList>
            <person name="Kim S."/>
            <person name="Park J."/>
            <person name="Yeom S.I."/>
            <person name="Kim Y.M."/>
            <person name="Seo E."/>
            <person name="Kim K.T."/>
            <person name="Kim M.S."/>
            <person name="Lee J.M."/>
            <person name="Cheong K."/>
            <person name="Shin H.S."/>
            <person name="Kim S.B."/>
            <person name="Han K."/>
            <person name="Lee J."/>
            <person name="Park M."/>
            <person name="Lee H.A."/>
            <person name="Lee H.Y."/>
            <person name="Lee Y."/>
            <person name="Oh S."/>
            <person name="Lee J.H."/>
            <person name="Choi E."/>
            <person name="Choi E."/>
            <person name="Lee S.E."/>
            <person name="Jeon J."/>
            <person name="Kim H."/>
            <person name="Choi G."/>
            <person name="Song H."/>
            <person name="Lee J."/>
            <person name="Lee S.C."/>
            <person name="Kwon J.K."/>
            <person name="Lee H.Y."/>
            <person name="Koo N."/>
            <person name="Hong Y."/>
            <person name="Kim R.W."/>
            <person name="Kang W.H."/>
            <person name="Huh J.H."/>
            <person name="Kang B.C."/>
            <person name="Yang T.J."/>
            <person name="Lee Y.H."/>
            <person name="Bennetzen J.L."/>
            <person name="Choi D."/>
        </authorList>
    </citation>
    <scope>NUCLEOTIDE SEQUENCE [LARGE SCALE GENOMIC DNA]</scope>
    <source>
        <strain evidence="11">cv. PBC81</strain>
    </source>
</reference>
<protein>
    <recommendedName>
        <fullName evidence="9">Phytosulfokine</fullName>
    </recommendedName>
    <component>
        <recommendedName>
            <fullName evidence="9">Phytosulfokine-alpha</fullName>
            <shortName evidence="9">PSK-alpha</shortName>
            <shortName evidence="9">Phytosulfokine-a</shortName>
        </recommendedName>
    </component>
    <component>
        <recommendedName>
            <fullName evidence="9">Phytosulfokine-beta</fullName>
            <shortName evidence="9">PSK-beta</shortName>
            <shortName evidence="9">Phytosulfokine-b</shortName>
        </recommendedName>
    </component>
</protein>
<evidence type="ECO:0000313" key="11">
    <source>
        <dbReference type="Proteomes" id="UP000224567"/>
    </source>
</evidence>
<evidence type="ECO:0000256" key="1">
    <source>
        <dbReference type="ARBA" id="ARBA00004613"/>
    </source>
</evidence>